<gene>
    <name evidence="2" type="ORF">PoMZ_13560</name>
</gene>
<dbReference type="EMBL" id="CP034210">
    <property type="protein sequence ID" value="QBZ66577.1"/>
    <property type="molecule type" value="Genomic_DNA"/>
</dbReference>
<protein>
    <submittedName>
        <fullName evidence="2">Uncharacterized protein</fullName>
    </submittedName>
</protein>
<keyword evidence="1" id="KW-0732">Signal</keyword>
<dbReference type="AlphaFoldDB" id="A0A4P7NVH0"/>
<name>A0A4P7NVH0_PYROR</name>
<feature type="chain" id="PRO_5021029557" evidence="1">
    <location>
        <begin position="23"/>
        <end position="136"/>
    </location>
</feature>
<reference evidence="2 3" key="1">
    <citation type="journal article" date="2019" name="Mol. Biol. Evol.">
        <title>Blast fungal genomes show frequent chromosomal changes, gene gains and losses, and effector gene turnover.</title>
        <authorList>
            <person name="Gomez Luciano L.B."/>
            <person name="Jason Tsai I."/>
            <person name="Chuma I."/>
            <person name="Tosa Y."/>
            <person name="Chen Y.H."/>
            <person name="Li J.Y."/>
            <person name="Li M.Y."/>
            <person name="Jade Lu M.Y."/>
            <person name="Nakayashiki H."/>
            <person name="Li W.H."/>
        </authorList>
    </citation>
    <scope>NUCLEOTIDE SEQUENCE [LARGE SCALE GENOMIC DNA]</scope>
    <source>
        <strain evidence="2">MZ5-1-6</strain>
    </source>
</reference>
<sequence length="136" mass="14604">MYFATALAIAAVLAFGPDNVIASKRMCILALAETTQNLEKANFLQDTYKEVEAPTTATISYGGYNIHLKLDKNCLPKLTGGSSVPPGYSLHIYSDGSDEYIPTSAVIEGTDVQELPAFNPRGSVGLYKKLVGLSRN</sequence>
<dbReference type="Proteomes" id="UP000294847">
    <property type="component" value="Chromosome 7"/>
</dbReference>
<proteinExistence type="predicted"/>
<evidence type="ECO:0000256" key="1">
    <source>
        <dbReference type="SAM" id="SignalP"/>
    </source>
</evidence>
<evidence type="ECO:0000313" key="2">
    <source>
        <dbReference type="EMBL" id="QBZ66577.1"/>
    </source>
</evidence>
<accession>A0A4P7NVH0</accession>
<organism evidence="2 3">
    <name type="scientific">Pyricularia oryzae</name>
    <name type="common">Rice blast fungus</name>
    <name type="synonym">Magnaporthe oryzae</name>
    <dbReference type="NCBI Taxonomy" id="318829"/>
    <lineage>
        <taxon>Eukaryota</taxon>
        <taxon>Fungi</taxon>
        <taxon>Dikarya</taxon>
        <taxon>Ascomycota</taxon>
        <taxon>Pezizomycotina</taxon>
        <taxon>Sordariomycetes</taxon>
        <taxon>Sordariomycetidae</taxon>
        <taxon>Magnaporthales</taxon>
        <taxon>Pyriculariaceae</taxon>
        <taxon>Pyricularia</taxon>
    </lineage>
</organism>
<evidence type="ECO:0000313" key="3">
    <source>
        <dbReference type="Proteomes" id="UP000294847"/>
    </source>
</evidence>
<feature type="signal peptide" evidence="1">
    <location>
        <begin position="1"/>
        <end position="22"/>
    </location>
</feature>